<dbReference type="Proteomes" id="UP000234639">
    <property type="component" value="Unassembled WGS sequence"/>
</dbReference>
<keyword evidence="1" id="KW-0472">Membrane</keyword>
<evidence type="ECO:0008006" key="4">
    <source>
        <dbReference type="Google" id="ProtNLM"/>
    </source>
</evidence>
<dbReference type="RefSeq" id="WP_101637061.1">
    <property type="nucleotide sequence ID" value="NZ_PKHU01000003.1"/>
</dbReference>
<reference evidence="2 3" key="1">
    <citation type="submission" date="2017-12" db="EMBL/GenBank/DDBJ databases">
        <title>Phylogenetic diversity of female urinary microbiome.</title>
        <authorList>
            <person name="Thomas-White K."/>
            <person name="Wolfe A.J."/>
        </authorList>
    </citation>
    <scope>NUCLEOTIDE SEQUENCE [LARGE SCALE GENOMIC DNA]</scope>
    <source>
        <strain evidence="2 3">UMB0112</strain>
    </source>
</reference>
<dbReference type="EMBL" id="PKHU01000003">
    <property type="protein sequence ID" value="PKZ29489.1"/>
    <property type="molecule type" value="Genomic_DNA"/>
</dbReference>
<evidence type="ECO:0000313" key="3">
    <source>
        <dbReference type="Proteomes" id="UP000234639"/>
    </source>
</evidence>
<gene>
    <name evidence="2" type="ORF">CYJ41_03800</name>
</gene>
<feature type="transmembrane region" description="Helical" evidence="1">
    <location>
        <begin position="38"/>
        <end position="55"/>
    </location>
</feature>
<keyword evidence="1" id="KW-1133">Transmembrane helix</keyword>
<evidence type="ECO:0000313" key="2">
    <source>
        <dbReference type="EMBL" id="PKZ29489.1"/>
    </source>
</evidence>
<keyword evidence="1" id="KW-0812">Transmembrane</keyword>
<sequence>MAIKDDIKDVKERIDSQGQFLENIIKSELFIKKYKKPIVGTFIVVFLAIVVYLVVDYQKEAKFKKANESYNELILNPNDKEAAKKLKSLDKNLFALFEFRQALDNNDSKKIDELSNLEDIDKLLKDIISYEAGKQSGEILSSYSAFMSGYAYLKEGKVEEANKEFIKISPNSGLTQIVKNLRHYNGNKNEKN</sequence>
<organism evidence="2 3">
    <name type="scientific">Campylobacter ureolyticus</name>
    <dbReference type="NCBI Taxonomy" id="827"/>
    <lineage>
        <taxon>Bacteria</taxon>
        <taxon>Pseudomonadati</taxon>
        <taxon>Campylobacterota</taxon>
        <taxon>Epsilonproteobacteria</taxon>
        <taxon>Campylobacterales</taxon>
        <taxon>Campylobacteraceae</taxon>
        <taxon>Campylobacter</taxon>
    </lineage>
</organism>
<name>A0A2I1NAU4_9BACT</name>
<proteinExistence type="predicted"/>
<protein>
    <recommendedName>
        <fullName evidence="4">Tetratricopeptide repeat-like domain-containing protein</fullName>
    </recommendedName>
</protein>
<comment type="caution">
    <text evidence="2">The sequence shown here is derived from an EMBL/GenBank/DDBJ whole genome shotgun (WGS) entry which is preliminary data.</text>
</comment>
<evidence type="ECO:0000256" key="1">
    <source>
        <dbReference type="SAM" id="Phobius"/>
    </source>
</evidence>
<dbReference type="AlphaFoldDB" id="A0A2I1NAU4"/>
<accession>A0A2I1NAU4</accession>